<feature type="compositionally biased region" description="Acidic residues" evidence="4">
    <location>
        <begin position="75"/>
        <end position="89"/>
    </location>
</feature>
<proteinExistence type="predicted"/>
<dbReference type="PANTHER" id="PTHR15410:SF2">
    <property type="entry name" value="HIRA-INTERACTING PROTEIN 3"/>
    <property type="match status" value="1"/>
</dbReference>
<feature type="region of interest" description="Disordered" evidence="4">
    <location>
        <begin position="315"/>
        <end position="353"/>
    </location>
</feature>
<evidence type="ECO:0000256" key="3">
    <source>
        <dbReference type="ARBA" id="ARBA00023242"/>
    </source>
</evidence>
<keyword evidence="7" id="KW-1185">Reference proteome</keyword>
<dbReference type="GO" id="GO:0005634">
    <property type="term" value="C:nucleus"/>
    <property type="evidence" value="ECO:0007669"/>
    <property type="project" value="UniProtKB-SubCell"/>
</dbReference>
<feature type="domain" description="Histone chaperone" evidence="5">
    <location>
        <begin position="297"/>
        <end position="333"/>
    </location>
</feature>
<comment type="subcellular location">
    <subcellularLocation>
        <location evidence="1">Nucleus</location>
    </subcellularLocation>
</comment>
<evidence type="ECO:0000256" key="4">
    <source>
        <dbReference type="SAM" id="MobiDB-lite"/>
    </source>
</evidence>
<feature type="compositionally biased region" description="Basic and acidic residues" evidence="4">
    <location>
        <begin position="166"/>
        <end position="182"/>
    </location>
</feature>
<dbReference type="AlphaFoldDB" id="A0AAQ5XMX0"/>
<keyword evidence="3" id="KW-0539">Nucleus</keyword>
<evidence type="ECO:0000313" key="6">
    <source>
        <dbReference type="Ensembl" id="ENSAOCP00000040976.1"/>
    </source>
</evidence>
<dbReference type="PANTHER" id="PTHR15410">
    <property type="entry name" value="HIRA-INTERACTING PROTEIN 3"/>
    <property type="match status" value="1"/>
</dbReference>
<feature type="compositionally biased region" description="Basic and acidic residues" evidence="4">
    <location>
        <begin position="148"/>
        <end position="157"/>
    </location>
</feature>
<dbReference type="Proteomes" id="UP001501940">
    <property type="component" value="Chromosome 19"/>
</dbReference>
<evidence type="ECO:0000313" key="7">
    <source>
        <dbReference type="Proteomes" id="UP001501940"/>
    </source>
</evidence>
<reference evidence="6 7" key="1">
    <citation type="submission" date="2022-01" db="EMBL/GenBank/DDBJ databases">
        <title>A chromosome-scale genome assembly of the false clownfish, Amphiprion ocellaris.</title>
        <authorList>
            <person name="Ryu T."/>
        </authorList>
    </citation>
    <scope>NUCLEOTIDE SEQUENCE [LARGE SCALE GENOMIC DNA]</scope>
</reference>
<dbReference type="InterPro" id="IPR019098">
    <property type="entry name" value="Histone_chaperone_domain_CHZ"/>
</dbReference>
<organism evidence="6 7">
    <name type="scientific">Amphiprion ocellaris</name>
    <name type="common">Clown anemonefish</name>
    <dbReference type="NCBI Taxonomy" id="80972"/>
    <lineage>
        <taxon>Eukaryota</taxon>
        <taxon>Metazoa</taxon>
        <taxon>Chordata</taxon>
        <taxon>Craniata</taxon>
        <taxon>Vertebrata</taxon>
        <taxon>Euteleostomi</taxon>
        <taxon>Actinopterygii</taxon>
        <taxon>Neopterygii</taxon>
        <taxon>Teleostei</taxon>
        <taxon>Neoteleostei</taxon>
        <taxon>Acanthomorphata</taxon>
        <taxon>Ovalentaria</taxon>
        <taxon>Pomacentridae</taxon>
        <taxon>Amphiprion</taxon>
    </lineage>
</organism>
<dbReference type="Ensembl" id="ENSAOCT00000078186.1">
    <property type="protein sequence ID" value="ENSAOCP00000040976.1"/>
    <property type="gene ID" value="ENSAOCG00000018436.2"/>
</dbReference>
<evidence type="ECO:0000256" key="2">
    <source>
        <dbReference type="ARBA" id="ARBA00023186"/>
    </source>
</evidence>
<reference evidence="6" key="3">
    <citation type="submission" date="2025-09" db="UniProtKB">
        <authorList>
            <consortium name="Ensembl"/>
        </authorList>
    </citation>
    <scope>IDENTIFICATION</scope>
</reference>
<protein>
    <recommendedName>
        <fullName evidence="5">Histone chaperone domain-containing protein</fullName>
    </recommendedName>
</protein>
<feature type="compositionally biased region" description="Basic and acidic residues" evidence="4">
    <location>
        <begin position="118"/>
        <end position="138"/>
    </location>
</feature>
<feature type="region of interest" description="Disordered" evidence="4">
    <location>
        <begin position="69"/>
        <end position="182"/>
    </location>
</feature>
<evidence type="ECO:0000256" key="1">
    <source>
        <dbReference type="ARBA" id="ARBA00004123"/>
    </source>
</evidence>
<dbReference type="InterPro" id="IPR037647">
    <property type="entry name" value="HIRIP3"/>
</dbReference>
<accession>A0AAQ5XMX0</accession>
<gene>
    <name evidence="6" type="primary">HIRIP3</name>
</gene>
<keyword evidence="2" id="KW-0143">Chaperone</keyword>
<feature type="compositionally biased region" description="Polar residues" evidence="4">
    <location>
        <begin position="323"/>
        <end position="344"/>
    </location>
</feature>
<sequence length="372" mass="42804">ILFVRYLAHVGCESLSPEARNFMKQVVQEELLKMQVFDFSHITYTILYVQFMISFKHFWCCKSEEKEDCKTGSEQSDDEEQSQSDDAEQEMEKSQPKTNGKRKRQINSDDSLDEEEDTKSGKKGGDSPKEMMKKKENTTKNGKTRSSKTSEEKKTPQSDEENDTDSDSKSERSDKIDDNDKGDHTNFVLPYNIIVEKQKQVLKCESMCILGNCRGEILNKYCLTFSVCAFILQTNNRAVVRLKRYISLCGVRRNYKKLLDGCRSIHSMVAVLKKELEDLGVHGQPSVEKCKKVRMNREEAQEIAELDINNIITTQGRPKRRQPWQQHQDPPSSVYQRSLNSGSDSDLEQNTHRKVTEWANLRGIISDDADSD</sequence>
<dbReference type="GeneTree" id="ENSGT00390000014062"/>
<evidence type="ECO:0000259" key="5">
    <source>
        <dbReference type="SMART" id="SM01082"/>
    </source>
</evidence>
<name>A0AAQ5XMX0_AMPOC</name>
<dbReference type="SMART" id="SM01082">
    <property type="entry name" value="CHZ"/>
    <property type="match status" value="1"/>
</dbReference>
<reference evidence="6" key="2">
    <citation type="submission" date="2025-08" db="UniProtKB">
        <authorList>
            <consortium name="Ensembl"/>
        </authorList>
    </citation>
    <scope>IDENTIFICATION</scope>
</reference>